<keyword evidence="2 4" id="KW-0012">Acyltransferase</keyword>
<dbReference type="InterPro" id="IPR016181">
    <property type="entry name" value="Acyl_CoA_acyltransferase"/>
</dbReference>
<sequence length="322" mass="34008">MITIDELDGDGVRAVADDLARVLHDCVAHGASVGFLPPFGHAEAHRFWIDVARQVDSGARTLFVARDTDGIVCGTVQLALATPANGVHRAEVNKMLVHSAARRRGIGRLLLDAAEARARALGRTLLVLDTWTGSGAQHLYAQQGFRPCGDIPQFARLDDGTLGATTVMAKILGPALQVHAEDPGSPDAEMLLAELSAILHGITGDSGAASFDVASLRGSGGVFLVARDGAGRAVGCGALRPLEEGVAEVKRMYARPGSGAGAVLLAQLEAHGALLGYRALWLETRKVNTRAVRFYDTHGYLSIPNYGRYIGNDAALCFGRRL</sequence>
<feature type="domain" description="N-acetyltransferase" evidence="3">
    <location>
        <begin position="182"/>
        <end position="322"/>
    </location>
</feature>
<dbReference type="GO" id="GO:0016747">
    <property type="term" value="F:acyltransferase activity, transferring groups other than amino-acyl groups"/>
    <property type="evidence" value="ECO:0007669"/>
    <property type="project" value="InterPro"/>
</dbReference>
<evidence type="ECO:0000259" key="3">
    <source>
        <dbReference type="PROSITE" id="PS51186"/>
    </source>
</evidence>
<accession>A0A562QZK2</accession>
<dbReference type="Proteomes" id="UP000318431">
    <property type="component" value="Unassembled WGS sequence"/>
</dbReference>
<dbReference type="EMBL" id="VLLB01000009">
    <property type="protein sequence ID" value="TWI62241.1"/>
    <property type="molecule type" value="Genomic_DNA"/>
</dbReference>
<dbReference type="Gene3D" id="3.40.630.30">
    <property type="match status" value="2"/>
</dbReference>
<gene>
    <name evidence="4" type="ORF">IP91_04350</name>
</gene>
<proteinExistence type="predicted"/>
<evidence type="ECO:0000256" key="2">
    <source>
        <dbReference type="ARBA" id="ARBA00023315"/>
    </source>
</evidence>
<keyword evidence="5" id="KW-1185">Reference proteome</keyword>
<protein>
    <submittedName>
        <fullName evidence="4">L-amino acid N-acyltransferase YncA</fullName>
    </submittedName>
</protein>
<dbReference type="RefSeq" id="WP_145651898.1">
    <property type="nucleotide sequence ID" value="NZ_VLLB01000009.1"/>
</dbReference>
<dbReference type="SUPFAM" id="SSF55729">
    <property type="entry name" value="Acyl-CoA N-acyltransferases (Nat)"/>
    <property type="match status" value="2"/>
</dbReference>
<dbReference type="CDD" id="cd04301">
    <property type="entry name" value="NAT_SF"/>
    <property type="match status" value="1"/>
</dbReference>
<dbReference type="InterPro" id="IPR000182">
    <property type="entry name" value="GNAT_dom"/>
</dbReference>
<name>A0A562QZK2_9BURK</name>
<evidence type="ECO:0000313" key="4">
    <source>
        <dbReference type="EMBL" id="TWI62241.1"/>
    </source>
</evidence>
<evidence type="ECO:0000256" key="1">
    <source>
        <dbReference type="ARBA" id="ARBA00022679"/>
    </source>
</evidence>
<dbReference type="PANTHER" id="PTHR43877">
    <property type="entry name" value="AMINOALKYLPHOSPHONATE N-ACETYLTRANSFERASE-RELATED-RELATED"/>
    <property type="match status" value="1"/>
</dbReference>
<dbReference type="PROSITE" id="PS51186">
    <property type="entry name" value="GNAT"/>
    <property type="match status" value="2"/>
</dbReference>
<dbReference type="Pfam" id="PF00583">
    <property type="entry name" value="Acetyltransf_1"/>
    <property type="match status" value="1"/>
</dbReference>
<comment type="caution">
    <text evidence="4">The sequence shown here is derived from an EMBL/GenBank/DDBJ whole genome shotgun (WGS) entry which is preliminary data.</text>
</comment>
<dbReference type="InterPro" id="IPR050832">
    <property type="entry name" value="Bact_Acetyltransf"/>
</dbReference>
<dbReference type="AlphaFoldDB" id="A0A562QZK2"/>
<feature type="domain" description="N-acetyltransferase" evidence="3">
    <location>
        <begin position="2"/>
        <end position="173"/>
    </location>
</feature>
<reference evidence="4 5" key="1">
    <citation type="journal article" date="2015" name="Stand. Genomic Sci.">
        <title>Genomic Encyclopedia of Bacterial and Archaeal Type Strains, Phase III: the genomes of soil and plant-associated and newly described type strains.</title>
        <authorList>
            <person name="Whitman W.B."/>
            <person name="Woyke T."/>
            <person name="Klenk H.P."/>
            <person name="Zhou Y."/>
            <person name="Lilburn T.G."/>
            <person name="Beck B.J."/>
            <person name="De Vos P."/>
            <person name="Vandamme P."/>
            <person name="Eisen J.A."/>
            <person name="Garrity G."/>
            <person name="Hugenholtz P."/>
            <person name="Kyrpides N.C."/>
        </authorList>
    </citation>
    <scope>NUCLEOTIDE SEQUENCE [LARGE SCALE GENOMIC DNA]</scope>
    <source>
        <strain evidence="4 5">CGMCC 1.10822</strain>
    </source>
</reference>
<organism evidence="4 5">
    <name type="scientific">Pseudoduganella lurida</name>
    <dbReference type="NCBI Taxonomy" id="1036180"/>
    <lineage>
        <taxon>Bacteria</taxon>
        <taxon>Pseudomonadati</taxon>
        <taxon>Pseudomonadota</taxon>
        <taxon>Betaproteobacteria</taxon>
        <taxon>Burkholderiales</taxon>
        <taxon>Oxalobacteraceae</taxon>
        <taxon>Telluria group</taxon>
        <taxon>Pseudoduganella</taxon>
    </lineage>
</organism>
<dbReference type="Pfam" id="PF13508">
    <property type="entry name" value="Acetyltransf_7"/>
    <property type="match status" value="1"/>
</dbReference>
<dbReference type="OrthoDB" id="9803233at2"/>
<keyword evidence="1 4" id="KW-0808">Transferase</keyword>
<evidence type="ECO:0000313" key="5">
    <source>
        <dbReference type="Proteomes" id="UP000318431"/>
    </source>
</evidence>